<name>A0ACC2U529_9FUNG</name>
<protein>
    <submittedName>
        <fullName evidence="1">Uncharacterized protein</fullName>
    </submittedName>
</protein>
<proteinExistence type="predicted"/>
<evidence type="ECO:0000313" key="1">
    <source>
        <dbReference type="EMBL" id="KAJ9081840.1"/>
    </source>
</evidence>
<comment type="caution">
    <text evidence="1">The sequence shown here is derived from an EMBL/GenBank/DDBJ whole genome shotgun (WGS) entry which is preliminary data.</text>
</comment>
<keyword evidence="2" id="KW-1185">Reference proteome</keyword>
<organism evidence="1 2">
    <name type="scientific">Entomophthora muscae</name>
    <dbReference type="NCBI Taxonomy" id="34485"/>
    <lineage>
        <taxon>Eukaryota</taxon>
        <taxon>Fungi</taxon>
        <taxon>Fungi incertae sedis</taxon>
        <taxon>Zoopagomycota</taxon>
        <taxon>Entomophthoromycotina</taxon>
        <taxon>Entomophthoromycetes</taxon>
        <taxon>Entomophthorales</taxon>
        <taxon>Entomophthoraceae</taxon>
        <taxon>Entomophthora</taxon>
    </lineage>
</organism>
<evidence type="ECO:0000313" key="2">
    <source>
        <dbReference type="Proteomes" id="UP001165960"/>
    </source>
</evidence>
<dbReference type="Proteomes" id="UP001165960">
    <property type="component" value="Unassembled WGS sequence"/>
</dbReference>
<sequence length="56" mass="6181">MATNNSISWAKVVQGQKRPVKGQLVSPTRTTKKGTFVPSEGWMKFVTSERVTEITG</sequence>
<gene>
    <name evidence="1" type="ORF">DSO57_1010516</name>
</gene>
<accession>A0ACC2U529</accession>
<reference evidence="1" key="1">
    <citation type="submission" date="2022-04" db="EMBL/GenBank/DDBJ databases">
        <title>Genome of the entomopathogenic fungus Entomophthora muscae.</title>
        <authorList>
            <person name="Elya C."/>
            <person name="Lovett B.R."/>
            <person name="Lee E."/>
            <person name="Macias A.M."/>
            <person name="Hajek A.E."/>
            <person name="De Bivort B.L."/>
            <person name="Kasson M.T."/>
            <person name="De Fine Licht H.H."/>
            <person name="Stajich J.E."/>
        </authorList>
    </citation>
    <scope>NUCLEOTIDE SEQUENCE</scope>
    <source>
        <strain evidence="1">Berkeley</strain>
    </source>
</reference>
<dbReference type="EMBL" id="QTSX02001455">
    <property type="protein sequence ID" value="KAJ9081840.1"/>
    <property type="molecule type" value="Genomic_DNA"/>
</dbReference>